<name>A0ACB8MAX7_CITSI</name>
<dbReference type="Proteomes" id="UP000829398">
    <property type="component" value="Chromosome 3"/>
</dbReference>
<evidence type="ECO:0000313" key="1">
    <source>
        <dbReference type="EMBL" id="KAH9782817.1"/>
    </source>
</evidence>
<keyword evidence="2" id="KW-1185">Reference proteome</keyword>
<evidence type="ECO:0000313" key="2">
    <source>
        <dbReference type="Proteomes" id="UP000829398"/>
    </source>
</evidence>
<organism evidence="1 2">
    <name type="scientific">Citrus sinensis</name>
    <name type="common">Sweet orange</name>
    <name type="synonym">Citrus aurantium var. sinensis</name>
    <dbReference type="NCBI Taxonomy" id="2711"/>
    <lineage>
        <taxon>Eukaryota</taxon>
        <taxon>Viridiplantae</taxon>
        <taxon>Streptophyta</taxon>
        <taxon>Embryophyta</taxon>
        <taxon>Tracheophyta</taxon>
        <taxon>Spermatophyta</taxon>
        <taxon>Magnoliopsida</taxon>
        <taxon>eudicotyledons</taxon>
        <taxon>Gunneridae</taxon>
        <taxon>Pentapetalae</taxon>
        <taxon>rosids</taxon>
        <taxon>malvids</taxon>
        <taxon>Sapindales</taxon>
        <taxon>Rutaceae</taxon>
        <taxon>Aurantioideae</taxon>
        <taxon>Citrus</taxon>
    </lineage>
</organism>
<gene>
    <name evidence="1" type="ORF">KPL71_009083</name>
</gene>
<sequence>MSKVEVEDEVEVVVMDEVGISTATTPIMPKEKAQPEDEVGAIQDRECRAPSTRIKEEVNYAEEKIGEDDTLLLARNDTSGGQENTWYLDTGASNHMSGNRSMFVELSESVNGSVAFGDDSKVPVKGKGNILFRAKDGSHQIISNVYYVPNMKSNILSLGQLLEKGYDIHLKNCSLFLRDDKGNLITRVKMSKNRMFPLNIQNDVAKCLKTCHKDPSWIWHLRYRHLNFGRLELLFKKNMVKDLPYINHPDQLCERCLLGKQFRKSFLKESNSRAQKSLELIHTDVCSLFKPNSLANGIRRPLTVPRSPQQNGVIERKNRTILDMAKNMLKSKRLPKEFWTEAVACAVYLSNRSPTRSVWGKTPQKAWSGRKSGITYLRVFGSIAHVHVPDESRVKLDEKRQMEDFQMNVKSAFLNGFLEEEVYNEQPLGYVVKGHEDKVLRLKKALYGLKQAPRAWNSRIDNDPSLFEEFKRMMIKEFEMTDIGLMTYYLGIEVKQKEEDIFISQESYAKEILKKFKMNNCKPISTPVECRVKLSKHDEGEDINPTFFKSLVGSLRYLTCTRPYILYVVGLVSRYMENPKTTHFKAAKRIIHYISTPMAITIGVEM</sequence>
<accession>A0ACB8MAX7</accession>
<reference evidence="2" key="1">
    <citation type="journal article" date="2023" name="Hortic. Res.">
        <title>A chromosome-level phased genome enabling allele-level studies in sweet orange: a case study on citrus Huanglongbing tolerance.</title>
        <authorList>
            <person name="Wu B."/>
            <person name="Yu Q."/>
            <person name="Deng Z."/>
            <person name="Duan Y."/>
            <person name="Luo F."/>
            <person name="Gmitter F. Jr."/>
        </authorList>
    </citation>
    <scope>NUCLEOTIDE SEQUENCE [LARGE SCALE GENOMIC DNA]</scope>
    <source>
        <strain evidence="2">cv. Valencia</strain>
    </source>
</reference>
<proteinExistence type="predicted"/>
<comment type="caution">
    <text evidence="1">The sequence shown here is derived from an EMBL/GenBank/DDBJ whole genome shotgun (WGS) entry which is preliminary data.</text>
</comment>
<protein>
    <submittedName>
        <fullName evidence="1">Uncharacterized protein</fullName>
    </submittedName>
</protein>
<dbReference type="EMBL" id="CM039172">
    <property type="protein sequence ID" value="KAH9782817.1"/>
    <property type="molecule type" value="Genomic_DNA"/>
</dbReference>